<dbReference type="AlphaFoldDB" id="F8NIN5"/>
<accession>F8NIN5</accession>
<dbReference type="OrthoDB" id="2430343at2759"/>
<dbReference type="HOGENOM" id="CLU_120123_0_0_1"/>
<protein>
    <submittedName>
        <fullName evidence="2">Uncharacterized protein</fullName>
    </submittedName>
</protein>
<dbReference type="GeneID" id="18810112"/>
<dbReference type="GO" id="GO:0000423">
    <property type="term" value="P:mitophagy"/>
    <property type="evidence" value="ECO:0007669"/>
    <property type="project" value="InterPro"/>
</dbReference>
<dbReference type="EMBL" id="GL945429">
    <property type="protein sequence ID" value="EGO29797.1"/>
    <property type="molecule type" value="Genomic_DNA"/>
</dbReference>
<reference evidence="2" key="1">
    <citation type="submission" date="2011-04" db="EMBL/GenBank/DDBJ databases">
        <title>Evolution of plant cell wall degrading machinery underlies the functional diversity of forest fungi.</title>
        <authorList>
            <consortium name="US DOE Joint Genome Institute (JGI-PGF)"/>
            <person name="Eastwood D.C."/>
            <person name="Floudas D."/>
            <person name="Binder M."/>
            <person name="Majcherczyk A."/>
            <person name="Schneider P."/>
            <person name="Aerts A."/>
            <person name="Asiegbu F.O."/>
            <person name="Baker S.E."/>
            <person name="Barry K."/>
            <person name="Bendiksby M."/>
            <person name="Blumentritt M."/>
            <person name="Coutinho P.M."/>
            <person name="Cullen D."/>
            <person name="Cullen D."/>
            <person name="Gathman A."/>
            <person name="Goodell B."/>
            <person name="Henrissat B."/>
            <person name="Ihrmark K."/>
            <person name="Kauserud H."/>
            <person name="Kohler A."/>
            <person name="LaButti K."/>
            <person name="Lapidus A."/>
            <person name="Lavin J.L."/>
            <person name="Lee Y.-H."/>
            <person name="Lindquist E."/>
            <person name="Lilly W."/>
            <person name="Lucas S."/>
            <person name="Morin E."/>
            <person name="Murat C."/>
            <person name="Oguiza J.A."/>
            <person name="Park J."/>
            <person name="Pisabarro A.G."/>
            <person name="Riley R."/>
            <person name="Rosling A."/>
            <person name="Salamov A."/>
            <person name="Schmidt O."/>
            <person name="Schmutz J."/>
            <person name="Skrede I."/>
            <person name="Stenlid J."/>
            <person name="Wiebenga A."/>
            <person name="Xie X."/>
            <person name="Kues U."/>
            <person name="Hibbett D.S."/>
            <person name="Hoffmeister D."/>
            <person name="Hogberg N."/>
            <person name="Martin F."/>
            <person name="Grigoriev I.V."/>
            <person name="Watkinson S.C."/>
        </authorList>
    </citation>
    <scope>NUCLEOTIDE SEQUENCE</scope>
    <source>
        <strain evidence="2">S7.9</strain>
    </source>
</reference>
<organism>
    <name type="scientific">Serpula lacrymans var. lacrymans (strain S7.9)</name>
    <name type="common">Dry rot fungus</name>
    <dbReference type="NCBI Taxonomy" id="578457"/>
    <lineage>
        <taxon>Eukaryota</taxon>
        <taxon>Fungi</taxon>
        <taxon>Dikarya</taxon>
        <taxon>Basidiomycota</taxon>
        <taxon>Agaricomycotina</taxon>
        <taxon>Agaricomycetes</taxon>
        <taxon>Agaricomycetidae</taxon>
        <taxon>Boletales</taxon>
        <taxon>Coniophorineae</taxon>
        <taxon>Serpulaceae</taxon>
        <taxon>Serpula</taxon>
    </lineage>
</organism>
<dbReference type="GO" id="GO:0140580">
    <property type="term" value="F:mitochondrion autophagosome adaptor activity"/>
    <property type="evidence" value="ECO:0007669"/>
    <property type="project" value="InterPro"/>
</dbReference>
<dbReference type="Proteomes" id="UP000008064">
    <property type="component" value="Unassembled WGS sequence"/>
</dbReference>
<dbReference type="InterPro" id="IPR013898">
    <property type="entry name" value="Atg43"/>
</dbReference>
<sequence>MSNPSFDDSHEYEYDFPDYPSHHNRRHHHEVPAPPPRARLPIPDLRFEQTYLTRIGPCIHIEPRPLDIKNDEKKKGDLELLLAMADESNADAYVTATHASPFLDSSHSIVRIDWAPLAWITVRDQVIFPLLQGILWGVVGHYYRPFFSAAGARLRGKSNPRRTTEGEGVGWLRSWVKNLGLGDITGGLRSSRQ</sequence>
<evidence type="ECO:0000256" key="1">
    <source>
        <dbReference type="SAM" id="MobiDB-lite"/>
    </source>
</evidence>
<dbReference type="PANTHER" id="PTHR38699:SF1">
    <property type="entry name" value="MITOPHAGY RECEPTOR ATG43"/>
    <property type="match status" value="1"/>
</dbReference>
<proteinExistence type="predicted"/>
<evidence type="ECO:0000313" key="2">
    <source>
        <dbReference type="EMBL" id="EGO29797.1"/>
    </source>
</evidence>
<dbReference type="KEGG" id="sla:SERLADRAFT_365805"/>
<dbReference type="RefSeq" id="XP_007314039.1">
    <property type="nucleotide sequence ID" value="XM_007313977.1"/>
</dbReference>
<name>F8NIN5_SERL9</name>
<dbReference type="PANTHER" id="PTHR38699">
    <property type="entry name" value="CHROMOSOME 1, WHOLE GENOME SHOTGUN SEQUENCE"/>
    <property type="match status" value="1"/>
</dbReference>
<gene>
    <name evidence="2" type="ORF">SERLADRAFT_365805</name>
</gene>
<feature type="region of interest" description="Disordered" evidence="1">
    <location>
        <begin position="1"/>
        <end position="39"/>
    </location>
</feature>